<keyword evidence="1" id="KW-0472">Membrane</keyword>
<reference evidence="2 3" key="1">
    <citation type="submission" date="2023-08" db="EMBL/GenBank/DDBJ databases">
        <title>The draft genome sequence of Paracraurococcus sp. LOR1-02.</title>
        <authorList>
            <person name="Kingkaew E."/>
            <person name="Tanasupawat S."/>
        </authorList>
    </citation>
    <scope>NUCLEOTIDE SEQUENCE [LARGE SCALE GENOMIC DNA]</scope>
    <source>
        <strain evidence="2 3">LOR1-02</strain>
    </source>
</reference>
<feature type="transmembrane region" description="Helical" evidence="1">
    <location>
        <begin position="290"/>
        <end position="306"/>
    </location>
</feature>
<feature type="transmembrane region" description="Helical" evidence="1">
    <location>
        <begin position="66"/>
        <end position="93"/>
    </location>
</feature>
<feature type="transmembrane region" description="Helical" evidence="1">
    <location>
        <begin position="441"/>
        <end position="462"/>
    </location>
</feature>
<keyword evidence="1" id="KW-1133">Transmembrane helix</keyword>
<comment type="caution">
    <text evidence="2">The sequence shown here is derived from an EMBL/GenBank/DDBJ whole genome shotgun (WGS) entry which is preliminary data.</text>
</comment>
<feature type="transmembrane region" description="Helical" evidence="1">
    <location>
        <begin position="202"/>
        <end position="221"/>
    </location>
</feature>
<dbReference type="PANTHER" id="PTHR41983:SF2">
    <property type="entry name" value="SHORT-CHAIN FATTY ACID TRANSPORTER-RELATED"/>
    <property type="match status" value="1"/>
</dbReference>
<dbReference type="Pfam" id="PF02667">
    <property type="entry name" value="SCFA_trans"/>
    <property type="match status" value="1"/>
</dbReference>
<feature type="transmembrane region" description="Helical" evidence="1">
    <location>
        <begin position="361"/>
        <end position="377"/>
    </location>
</feature>
<dbReference type="InterPro" id="IPR006160">
    <property type="entry name" value="SCFA_transpt_AtoE"/>
</dbReference>
<evidence type="ECO:0000256" key="1">
    <source>
        <dbReference type="SAM" id="Phobius"/>
    </source>
</evidence>
<sequence length="463" mass="48360">MPQAPAIEARIAARSPLQKLVAFFVYLFERVMPDPFILAIALSVLTAGLAALLAPKGSLPVILTSWYGGIFSIAGFAFQMILVLVTGHSLASAPAVQAGLRRLVSLATTPSRAVALSFLAAALASWLNWGFGLIIGVLLAKEVARRVRVDFAWLVAAGYSGWVIWASGLSSSIALTQASHGNALNVIEKLTGRLTPLGETVFTTYNLVPTVLIVVIMPFVLMATRPSEADAVIVEAGRLGPDEAPEPATGRQAGFARRVEHSPVATAVFVAAGVAALGTAAVLGQLSFDINAVIFILLLAGLALHGRPMAYVGAVKRAAGLTGSMMLQYPIYGGIMGMMTATGLAERISEGFMTFATAKTFPFWSYIASLVITLFVPSGGGHWVVQGPFTVPAAVELHASVPASAMAVAMGEQVANMVQPFWVLPVVAIAGIGVQRVMGHTIITFLVCGVIYGIALLTLVPVG</sequence>
<proteinExistence type="predicted"/>
<keyword evidence="3" id="KW-1185">Reference proteome</keyword>
<protein>
    <submittedName>
        <fullName evidence="2">TIGR00366 family protein</fullName>
    </submittedName>
</protein>
<gene>
    <name evidence="2" type="ORF">Q7A36_27670</name>
</gene>
<accession>A0ABT9E7J1</accession>
<dbReference type="PANTHER" id="PTHR41983">
    <property type="entry name" value="SHORT-CHAIN FATTY ACID TRANSPORTER-RELATED"/>
    <property type="match status" value="1"/>
</dbReference>
<dbReference type="Proteomes" id="UP001243009">
    <property type="component" value="Unassembled WGS sequence"/>
</dbReference>
<feature type="transmembrane region" description="Helical" evidence="1">
    <location>
        <begin position="36"/>
        <end position="54"/>
    </location>
</feature>
<feature type="transmembrane region" description="Helical" evidence="1">
    <location>
        <begin position="113"/>
        <end position="139"/>
    </location>
</feature>
<feature type="transmembrane region" description="Helical" evidence="1">
    <location>
        <begin position="264"/>
        <end position="284"/>
    </location>
</feature>
<dbReference type="RefSeq" id="WP_305107010.1">
    <property type="nucleotide sequence ID" value="NZ_JAUTWS010000041.1"/>
</dbReference>
<keyword evidence="1" id="KW-0812">Transmembrane</keyword>
<feature type="transmembrane region" description="Helical" evidence="1">
    <location>
        <begin position="151"/>
        <end position="175"/>
    </location>
</feature>
<name>A0ABT9E7J1_9PROT</name>
<organism evidence="2 3">
    <name type="scientific">Paracraurococcus lichenis</name>
    <dbReference type="NCBI Taxonomy" id="3064888"/>
    <lineage>
        <taxon>Bacteria</taxon>
        <taxon>Pseudomonadati</taxon>
        <taxon>Pseudomonadota</taxon>
        <taxon>Alphaproteobacteria</taxon>
        <taxon>Acetobacterales</taxon>
        <taxon>Roseomonadaceae</taxon>
        <taxon>Paracraurococcus</taxon>
    </lineage>
</organism>
<feature type="transmembrane region" description="Helical" evidence="1">
    <location>
        <begin position="417"/>
        <end position="434"/>
    </location>
</feature>
<evidence type="ECO:0000313" key="3">
    <source>
        <dbReference type="Proteomes" id="UP001243009"/>
    </source>
</evidence>
<evidence type="ECO:0000313" key="2">
    <source>
        <dbReference type="EMBL" id="MDO9712153.1"/>
    </source>
</evidence>
<dbReference type="EMBL" id="JAUTWS010000041">
    <property type="protein sequence ID" value="MDO9712153.1"/>
    <property type="molecule type" value="Genomic_DNA"/>
</dbReference>